<dbReference type="Proteomes" id="UP000316095">
    <property type="component" value="Unassembled WGS sequence"/>
</dbReference>
<keyword evidence="3" id="KW-0597">Phosphoprotein</keyword>
<dbReference type="Pfam" id="PF00512">
    <property type="entry name" value="HisKA"/>
    <property type="match status" value="1"/>
</dbReference>
<organism evidence="8 9">
    <name type="scientific">Rubinisphaera italica</name>
    <dbReference type="NCBI Taxonomy" id="2527969"/>
    <lineage>
        <taxon>Bacteria</taxon>
        <taxon>Pseudomonadati</taxon>
        <taxon>Planctomycetota</taxon>
        <taxon>Planctomycetia</taxon>
        <taxon>Planctomycetales</taxon>
        <taxon>Planctomycetaceae</taxon>
        <taxon>Rubinisphaera</taxon>
    </lineage>
</organism>
<dbReference type="GO" id="GO:0000155">
    <property type="term" value="F:phosphorelay sensor kinase activity"/>
    <property type="evidence" value="ECO:0007669"/>
    <property type="project" value="InterPro"/>
</dbReference>
<feature type="compositionally biased region" description="Basic and acidic residues" evidence="6">
    <location>
        <begin position="1"/>
        <end position="18"/>
    </location>
</feature>
<dbReference type="InterPro" id="IPR003594">
    <property type="entry name" value="HATPase_dom"/>
</dbReference>
<dbReference type="PROSITE" id="PS50109">
    <property type="entry name" value="HIS_KIN"/>
    <property type="match status" value="1"/>
</dbReference>
<dbReference type="InterPro" id="IPR003661">
    <property type="entry name" value="HisK_dim/P_dom"/>
</dbReference>
<dbReference type="SMART" id="SM00387">
    <property type="entry name" value="HATPase_c"/>
    <property type="match status" value="1"/>
</dbReference>
<dbReference type="Gene3D" id="3.30.565.10">
    <property type="entry name" value="Histidine kinase-like ATPase, C-terminal domain"/>
    <property type="match status" value="1"/>
</dbReference>
<gene>
    <name evidence="8" type="primary">virA</name>
    <name evidence="8" type="ORF">Pan54_06190</name>
</gene>
<dbReference type="EC" id="2.7.13.3" evidence="2"/>
<comment type="catalytic activity">
    <reaction evidence="1">
        <text>ATP + protein L-histidine = ADP + protein N-phospho-L-histidine.</text>
        <dbReference type="EC" id="2.7.13.3"/>
    </reaction>
</comment>
<dbReference type="InterPro" id="IPR005467">
    <property type="entry name" value="His_kinase_dom"/>
</dbReference>
<dbReference type="CDD" id="cd00075">
    <property type="entry name" value="HATPase"/>
    <property type="match status" value="1"/>
</dbReference>
<evidence type="ECO:0000256" key="5">
    <source>
        <dbReference type="ARBA" id="ARBA00022777"/>
    </source>
</evidence>
<feature type="region of interest" description="Disordered" evidence="6">
    <location>
        <begin position="1"/>
        <end position="41"/>
    </location>
</feature>
<dbReference type="SUPFAM" id="SSF47384">
    <property type="entry name" value="Homodimeric domain of signal transducing histidine kinase"/>
    <property type="match status" value="1"/>
</dbReference>
<dbReference type="SMART" id="SM00388">
    <property type="entry name" value="HisKA"/>
    <property type="match status" value="1"/>
</dbReference>
<keyword evidence="9" id="KW-1185">Reference proteome</keyword>
<sequence length="298" mass="32108">MRYKISEPPDPAATRKDSVSSMSQSSDHNTASQSSHEASKISQLEARLAEMQKQLLHLEKMSTVGVLASSITHEFNNILTTVINYAKMGLRHQDAATRDKAFDKILAAGQRAAKITTGMLAYAKDRGSQTDVHSLVQLTDDVLVLVEKDLQKHRISLVKNITANAQANVNPSQIQQILLNLIINARQAMEPGGTMTITIGSDPSGPWSILSVKDTGSGIPSEKLPHIFETFYTTKTADESGQGGSGLGLSLCKDIMEAHHGRIRVDSKVGEGTCFTLKLPQAQATGFVQTDGLTNKAG</sequence>
<dbReference type="Gene3D" id="1.10.287.130">
    <property type="match status" value="1"/>
</dbReference>
<dbReference type="InterPro" id="IPR036890">
    <property type="entry name" value="HATPase_C_sf"/>
</dbReference>
<evidence type="ECO:0000256" key="4">
    <source>
        <dbReference type="ARBA" id="ARBA00022679"/>
    </source>
</evidence>
<dbReference type="PANTHER" id="PTHR43065:SF51">
    <property type="entry name" value="HISTIDINE KINASE"/>
    <property type="match status" value="1"/>
</dbReference>
<dbReference type="SUPFAM" id="SSF55874">
    <property type="entry name" value="ATPase domain of HSP90 chaperone/DNA topoisomerase II/histidine kinase"/>
    <property type="match status" value="1"/>
</dbReference>
<reference evidence="8 9" key="1">
    <citation type="submission" date="2019-02" db="EMBL/GenBank/DDBJ databases">
        <title>Deep-cultivation of Planctomycetes and their phenomic and genomic characterization uncovers novel biology.</title>
        <authorList>
            <person name="Wiegand S."/>
            <person name="Jogler M."/>
            <person name="Boedeker C."/>
            <person name="Pinto D."/>
            <person name="Vollmers J."/>
            <person name="Rivas-Marin E."/>
            <person name="Kohn T."/>
            <person name="Peeters S.H."/>
            <person name="Heuer A."/>
            <person name="Rast P."/>
            <person name="Oberbeckmann S."/>
            <person name="Bunk B."/>
            <person name="Jeske O."/>
            <person name="Meyerdierks A."/>
            <person name="Storesund J.E."/>
            <person name="Kallscheuer N."/>
            <person name="Luecker S."/>
            <person name="Lage O.M."/>
            <person name="Pohl T."/>
            <person name="Merkel B.J."/>
            <person name="Hornburger P."/>
            <person name="Mueller R.-W."/>
            <person name="Bruemmer F."/>
            <person name="Labrenz M."/>
            <person name="Spormann A.M."/>
            <person name="Op Den Camp H."/>
            <person name="Overmann J."/>
            <person name="Amann R."/>
            <person name="Jetten M.S.M."/>
            <person name="Mascher T."/>
            <person name="Medema M.H."/>
            <person name="Devos D.P."/>
            <person name="Kaster A.-K."/>
            <person name="Ovreas L."/>
            <person name="Rohde M."/>
            <person name="Galperin M.Y."/>
            <person name="Jogler C."/>
        </authorList>
    </citation>
    <scope>NUCLEOTIDE SEQUENCE [LARGE SCALE GENOMIC DNA]</scope>
    <source>
        <strain evidence="8 9">Pan54</strain>
    </source>
</reference>
<evidence type="ECO:0000256" key="2">
    <source>
        <dbReference type="ARBA" id="ARBA00012438"/>
    </source>
</evidence>
<name>A0A5C5XAV5_9PLAN</name>
<dbReference type="PRINTS" id="PR00344">
    <property type="entry name" value="BCTRLSENSOR"/>
</dbReference>
<evidence type="ECO:0000313" key="8">
    <source>
        <dbReference type="EMBL" id="TWT59908.1"/>
    </source>
</evidence>
<evidence type="ECO:0000259" key="7">
    <source>
        <dbReference type="PROSITE" id="PS50109"/>
    </source>
</evidence>
<keyword evidence="5" id="KW-0418">Kinase</keyword>
<evidence type="ECO:0000256" key="1">
    <source>
        <dbReference type="ARBA" id="ARBA00000085"/>
    </source>
</evidence>
<feature type="compositionally biased region" description="Polar residues" evidence="6">
    <location>
        <begin position="27"/>
        <end position="41"/>
    </location>
</feature>
<dbReference type="InterPro" id="IPR036097">
    <property type="entry name" value="HisK_dim/P_sf"/>
</dbReference>
<proteinExistence type="predicted"/>
<dbReference type="Pfam" id="PF02518">
    <property type="entry name" value="HATPase_c"/>
    <property type="match status" value="1"/>
</dbReference>
<evidence type="ECO:0000256" key="3">
    <source>
        <dbReference type="ARBA" id="ARBA00022553"/>
    </source>
</evidence>
<evidence type="ECO:0000256" key="6">
    <source>
        <dbReference type="SAM" id="MobiDB-lite"/>
    </source>
</evidence>
<dbReference type="PANTHER" id="PTHR43065">
    <property type="entry name" value="SENSOR HISTIDINE KINASE"/>
    <property type="match status" value="1"/>
</dbReference>
<dbReference type="EMBL" id="SJPG01000001">
    <property type="protein sequence ID" value="TWT59908.1"/>
    <property type="molecule type" value="Genomic_DNA"/>
</dbReference>
<comment type="caution">
    <text evidence="8">The sequence shown here is derived from an EMBL/GenBank/DDBJ whole genome shotgun (WGS) entry which is preliminary data.</text>
</comment>
<dbReference type="FunFam" id="3.30.565.10:FF:000006">
    <property type="entry name" value="Sensor histidine kinase WalK"/>
    <property type="match status" value="1"/>
</dbReference>
<protein>
    <recommendedName>
        <fullName evidence="2">histidine kinase</fullName>
        <ecNumber evidence="2">2.7.13.3</ecNumber>
    </recommendedName>
</protein>
<dbReference type="AlphaFoldDB" id="A0A5C5XAV5"/>
<evidence type="ECO:0000313" key="9">
    <source>
        <dbReference type="Proteomes" id="UP000316095"/>
    </source>
</evidence>
<keyword evidence="4 8" id="KW-0808">Transferase</keyword>
<dbReference type="InterPro" id="IPR004358">
    <property type="entry name" value="Sig_transdc_His_kin-like_C"/>
</dbReference>
<accession>A0A5C5XAV5</accession>
<feature type="domain" description="Histidine kinase" evidence="7">
    <location>
        <begin position="70"/>
        <end position="283"/>
    </location>
</feature>